<dbReference type="InterPro" id="IPR052789">
    <property type="entry name" value="SSUH2_homolog"/>
</dbReference>
<feature type="region of interest" description="Disordered" evidence="1">
    <location>
        <begin position="1"/>
        <end position="88"/>
    </location>
</feature>
<name>A0AAE0S5W2_9BIVA</name>
<evidence type="ECO:0008006" key="4">
    <source>
        <dbReference type="Google" id="ProtNLM"/>
    </source>
</evidence>
<reference evidence="2" key="1">
    <citation type="journal article" date="2021" name="Genome Biol. Evol.">
        <title>A High-Quality Reference Genome for a Parasitic Bivalve with Doubly Uniparental Inheritance (Bivalvia: Unionida).</title>
        <authorList>
            <person name="Smith C.H."/>
        </authorList>
    </citation>
    <scope>NUCLEOTIDE SEQUENCE</scope>
    <source>
        <strain evidence="2">CHS0354</strain>
    </source>
</reference>
<reference evidence="2" key="3">
    <citation type="submission" date="2023-05" db="EMBL/GenBank/DDBJ databases">
        <authorList>
            <person name="Smith C.H."/>
        </authorList>
    </citation>
    <scope>NUCLEOTIDE SEQUENCE</scope>
    <source>
        <strain evidence="2">CHS0354</strain>
        <tissue evidence="2">Mantle</tissue>
    </source>
</reference>
<dbReference type="PANTHER" id="PTHR48465:SF1">
    <property type="entry name" value="PROTEIN SSUH2 HOMOLOG"/>
    <property type="match status" value="1"/>
</dbReference>
<organism evidence="2 3">
    <name type="scientific">Potamilus streckersoni</name>
    <dbReference type="NCBI Taxonomy" id="2493646"/>
    <lineage>
        <taxon>Eukaryota</taxon>
        <taxon>Metazoa</taxon>
        <taxon>Spiralia</taxon>
        <taxon>Lophotrochozoa</taxon>
        <taxon>Mollusca</taxon>
        <taxon>Bivalvia</taxon>
        <taxon>Autobranchia</taxon>
        <taxon>Heteroconchia</taxon>
        <taxon>Palaeoheterodonta</taxon>
        <taxon>Unionida</taxon>
        <taxon>Unionoidea</taxon>
        <taxon>Unionidae</taxon>
        <taxon>Ambleminae</taxon>
        <taxon>Lampsilini</taxon>
        <taxon>Potamilus</taxon>
    </lineage>
</organism>
<comment type="caution">
    <text evidence="2">The sequence shown here is derived from an EMBL/GenBank/DDBJ whole genome shotgun (WGS) entry which is preliminary data.</text>
</comment>
<dbReference type="AlphaFoldDB" id="A0AAE0S5W2"/>
<dbReference type="Proteomes" id="UP001195483">
    <property type="component" value="Unassembled WGS sequence"/>
</dbReference>
<feature type="compositionally biased region" description="Pro residues" evidence="1">
    <location>
        <begin position="71"/>
        <end position="86"/>
    </location>
</feature>
<accession>A0AAE0S5W2</accession>
<evidence type="ECO:0000256" key="1">
    <source>
        <dbReference type="SAM" id="MobiDB-lite"/>
    </source>
</evidence>
<protein>
    <recommendedName>
        <fullName evidence="4">Protein SSUH2 homolog</fullName>
    </recommendedName>
</protein>
<dbReference type="EMBL" id="JAEAOA010002240">
    <property type="protein sequence ID" value="KAK3585813.1"/>
    <property type="molecule type" value="Genomic_DNA"/>
</dbReference>
<feature type="compositionally biased region" description="Pro residues" evidence="1">
    <location>
        <begin position="34"/>
        <end position="49"/>
    </location>
</feature>
<evidence type="ECO:0000313" key="3">
    <source>
        <dbReference type="Proteomes" id="UP001195483"/>
    </source>
</evidence>
<dbReference type="PANTHER" id="PTHR48465">
    <property type="entry name" value="PROTEIN SSUH2 HOMOLOG"/>
    <property type="match status" value="1"/>
</dbReference>
<reference evidence="2" key="2">
    <citation type="journal article" date="2021" name="Genome Biol. Evol.">
        <title>Developing a high-quality reference genome for a parasitic bivalve with doubly uniparental inheritance (Bivalvia: Unionida).</title>
        <authorList>
            <person name="Smith C.H."/>
        </authorList>
    </citation>
    <scope>NUCLEOTIDE SEQUENCE</scope>
    <source>
        <strain evidence="2">CHS0354</strain>
        <tissue evidence="2">Mantle</tissue>
    </source>
</reference>
<proteinExistence type="predicted"/>
<gene>
    <name evidence="2" type="ORF">CHS0354_038330</name>
</gene>
<keyword evidence="3" id="KW-1185">Reference proteome</keyword>
<sequence length="399" mass="43950">MAQPGAYSGGPPQPWNPGMGGAIPQDMRQGQGPPRAPAGGGPPPPPPPQMQGMPRFSGYEQVGGFDQMAYMPPPPPPPPPQDPPPMEFTDIAQLDAQGCKAAMLQYVSENCCYGSKPAKEMTITNHKGITALHYILETFGESRSTGYKTEPYKGGFVDGPENGPPPPPWAIPCQPDSMFKDDTKKIEVPHTASVKPCHSCHARGWDLCWRCHGWGQVICTQCDGRGFKHITDPQGNPTTVVCSCGGDGKERCTTCGGDGRITCDTCKGYAQLKCFIQLKVKYDNHKDDHILERSDLPDELVRQVGGKLIFEQVLPMVPPIVAYPVKEINDNSIRLVNKHRGAWPNERCLSQRQTLRGVPVTEVNYTWENVNSRFWVYGFERKVYCPDYPQQCCCGCSVL</sequence>
<evidence type="ECO:0000313" key="2">
    <source>
        <dbReference type="EMBL" id="KAK3585813.1"/>
    </source>
</evidence>